<protein>
    <submittedName>
        <fullName evidence="1">Uncharacterized protein</fullName>
    </submittedName>
</protein>
<name>A0A8S5NM10_9CAUD</name>
<accession>A0A8S5NM10</accession>
<proteinExistence type="predicted"/>
<evidence type="ECO:0000313" key="1">
    <source>
        <dbReference type="EMBL" id="DAD95314.1"/>
    </source>
</evidence>
<organism evidence="1">
    <name type="scientific">Podoviridae sp. ctsNK10</name>
    <dbReference type="NCBI Taxonomy" id="2826582"/>
    <lineage>
        <taxon>Viruses</taxon>
        <taxon>Duplodnaviria</taxon>
        <taxon>Heunggongvirae</taxon>
        <taxon>Uroviricota</taxon>
        <taxon>Caudoviricetes</taxon>
    </lineage>
</organism>
<dbReference type="EMBL" id="BK015191">
    <property type="protein sequence ID" value="DAD95314.1"/>
    <property type="molecule type" value="Genomic_DNA"/>
</dbReference>
<sequence>MKQLFESSVEWIDSKDGEKKKAGLFESFYSILDSLIKPYSGKVVLNINQ</sequence>
<reference evidence="1" key="1">
    <citation type="journal article" date="2021" name="Proc. Natl. Acad. Sci. U.S.A.">
        <title>A Catalog of Tens of Thousands of Viruses from Human Metagenomes Reveals Hidden Associations with Chronic Diseases.</title>
        <authorList>
            <person name="Tisza M.J."/>
            <person name="Buck C.B."/>
        </authorList>
    </citation>
    <scope>NUCLEOTIDE SEQUENCE</scope>
    <source>
        <strain evidence="1">CtsNK10</strain>
    </source>
</reference>